<gene>
    <name evidence="15" type="ORF">J2S05_001850</name>
</gene>
<dbReference type="PIRSF" id="PIRSF004930">
    <property type="entry name" value="Tln_factor_SUA5"/>
    <property type="match status" value="1"/>
</dbReference>
<evidence type="ECO:0000256" key="11">
    <source>
        <dbReference type="ARBA" id="ARBA00029774"/>
    </source>
</evidence>
<evidence type="ECO:0000256" key="5">
    <source>
        <dbReference type="ARBA" id="ARBA00022490"/>
    </source>
</evidence>
<dbReference type="RefSeq" id="WP_306982017.1">
    <property type="nucleotide sequence ID" value="NZ_JAUSUA010000002.1"/>
</dbReference>
<evidence type="ECO:0000256" key="10">
    <source>
        <dbReference type="ARBA" id="ARBA00022840"/>
    </source>
</evidence>
<evidence type="ECO:0000256" key="12">
    <source>
        <dbReference type="ARBA" id="ARBA00048366"/>
    </source>
</evidence>
<dbReference type="Gene3D" id="3.90.870.10">
    <property type="entry name" value="DHBP synthase"/>
    <property type="match status" value="1"/>
</dbReference>
<dbReference type="GO" id="GO:0061710">
    <property type="term" value="F:L-threonylcarbamoyladenylate synthase"/>
    <property type="evidence" value="ECO:0007669"/>
    <property type="project" value="UniProtKB-EC"/>
</dbReference>
<dbReference type="PANTHER" id="PTHR17490:SF16">
    <property type="entry name" value="THREONYLCARBAMOYL-AMP SYNTHASE"/>
    <property type="match status" value="1"/>
</dbReference>
<evidence type="ECO:0000256" key="1">
    <source>
        <dbReference type="ARBA" id="ARBA00004496"/>
    </source>
</evidence>
<comment type="subcellular location">
    <subcellularLocation>
        <location evidence="1 13">Cytoplasm</location>
    </subcellularLocation>
</comment>
<evidence type="ECO:0000256" key="6">
    <source>
        <dbReference type="ARBA" id="ARBA00022679"/>
    </source>
</evidence>
<evidence type="ECO:0000256" key="4">
    <source>
        <dbReference type="ARBA" id="ARBA00015492"/>
    </source>
</evidence>
<dbReference type="InterPro" id="IPR050156">
    <property type="entry name" value="TC-AMP_synthase_SUA5"/>
</dbReference>
<dbReference type="InterPro" id="IPR017945">
    <property type="entry name" value="DHBP_synth_RibB-like_a/b_dom"/>
</dbReference>
<evidence type="ECO:0000256" key="2">
    <source>
        <dbReference type="ARBA" id="ARBA00007663"/>
    </source>
</evidence>
<keyword evidence="16" id="KW-1185">Reference proteome</keyword>
<feature type="domain" description="YrdC-like" evidence="14">
    <location>
        <begin position="21"/>
        <end position="207"/>
    </location>
</feature>
<dbReference type="Gene3D" id="3.40.50.11030">
    <property type="entry name" value="Threonylcarbamoyl-AMP synthase, C-terminal domain"/>
    <property type="match status" value="1"/>
</dbReference>
<dbReference type="NCBIfam" id="TIGR00057">
    <property type="entry name" value="L-threonylcarbamoyladenylate synthase"/>
    <property type="match status" value="1"/>
</dbReference>
<comment type="catalytic activity">
    <reaction evidence="12 13">
        <text>L-threonine + hydrogencarbonate + ATP = L-threonylcarbamoyladenylate + diphosphate + H2O</text>
        <dbReference type="Rhea" id="RHEA:36407"/>
        <dbReference type="ChEBI" id="CHEBI:15377"/>
        <dbReference type="ChEBI" id="CHEBI:17544"/>
        <dbReference type="ChEBI" id="CHEBI:30616"/>
        <dbReference type="ChEBI" id="CHEBI:33019"/>
        <dbReference type="ChEBI" id="CHEBI:57926"/>
        <dbReference type="ChEBI" id="CHEBI:73682"/>
        <dbReference type="EC" id="2.7.7.87"/>
    </reaction>
</comment>
<dbReference type="EMBL" id="JAUSUA010000002">
    <property type="protein sequence ID" value="MDQ0207051.1"/>
    <property type="molecule type" value="Genomic_DNA"/>
</dbReference>
<evidence type="ECO:0000256" key="3">
    <source>
        <dbReference type="ARBA" id="ARBA00012584"/>
    </source>
</evidence>
<dbReference type="PROSITE" id="PS51163">
    <property type="entry name" value="YRDC"/>
    <property type="match status" value="1"/>
</dbReference>
<reference evidence="15 16" key="1">
    <citation type="submission" date="2023-07" db="EMBL/GenBank/DDBJ databases">
        <title>Genomic Encyclopedia of Type Strains, Phase IV (KMG-IV): sequencing the most valuable type-strain genomes for metagenomic binning, comparative biology and taxonomic classification.</title>
        <authorList>
            <person name="Goeker M."/>
        </authorList>
    </citation>
    <scope>NUCLEOTIDE SEQUENCE [LARGE SCALE GENOMIC DNA]</scope>
    <source>
        <strain evidence="15 16">DSM 19154</strain>
    </source>
</reference>
<dbReference type="InterPro" id="IPR010923">
    <property type="entry name" value="T(6)A37_SUA5"/>
</dbReference>
<dbReference type="EC" id="2.7.7.87" evidence="3 13"/>
<evidence type="ECO:0000256" key="13">
    <source>
        <dbReference type="PIRNR" id="PIRNR004930"/>
    </source>
</evidence>
<comment type="function">
    <text evidence="13">Required for the formation of a threonylcarbamoyl group on adenosine at position 37 (t(6)A37) in tRNAs that read codons beginning with adenine.</text>
</comment>
<organism evidence="15 16">
    <name type="scientific">Alkalicoccobacillus murimartini</name>
    <dbReference type="NCBI Taxonomy" id="171685"/>
    <lineage>
        <taxon>Bacteria</taxon>
        <taxon>Bacillati</taxon>
        <taxon>Bacillota</taxon>
        <taxon>Bacilli</taxon>
        <taxon>Bacillales</taxon>
        <taxon>Bacillaceae</taxon>
        <taxon>Alkalicoccobacillus</taxon>
    </lineage>
</organism>
<dbReference type="InterPro" id="IPR038385">
    <property type="entry name" value="Sua5/YwlC_C"/>
</dbReference>
<dbReference type="InterPro" id="IPR005145">
    <property type="entry name" value="Sua5_C"/>
</dbReference>
<keyword evidence="8 13" id="KW-0548">Nucleotidyltransferase</keyword>
<keyword evidence="9 13" id="KW-0547">Nucleotide-binding</keyword>
<dbReference type="PANTHER" id="PTHR17490">
    <property type="entry name" value="SUA5"/>
    <property type="match status" value="1"/>
</dbReference>
<dbReference type="SUPFAM" id="SSF55821">
    <property type="entry name" value="YrdC/RibB"/>
    <property type="match status" value="1"/>
</dbReference>
<evidence type="ECO:0000256" key="7">
    <source>
        <dbReference type="ARBA" id="ARBA00022694"/>
    </source>
</evidence>
<comment type="caution">
    <text evidence="15">The sequence shown here is derived from an EMBL/GenBank/DDBJ whole genome shotgun (WGS) entry which is preliminary data.</text>
</comment>
<proteinExistence type="inferred from homology"/>
<evidence type="ECO:0000256" key="8">
    <source>
        <dbReference type="ARBA" id="ARBA00022695"/>
    </source>
</evidence>
<evidence type="ECO:0000259" key="14">
    <source>
        <dbReference type="PROSITE" id="PS51163"/>
    </source>
</evidence>
<evidence type="ECO:0000313" key="15">
    <source>
        <dbReference type="EMBL" id="MDQ0207051.1"/>
    </source>
</evidence>
<keyword evidence="10 13" id="KW-0067">ATP-binding</keyword>
<keyword evidence="6 13" id="KW-0808">Transferase</keyword>
<keyword evidence="5 13" id="KW-0963">Cytoplasm</keyword>
<evidence type="ECO:0000313" key="16">
    <source>
        <dbReference type="Proteomes" id="UP001225034"/>
    </source>
</evidence>
<name>A0ABT9YGQ8_9BACI</name>
<protein>
    <recommendedName>
        <fullName evidence="4 13">Threonylcarbamoyl-AMP synthase</fullName>
        <shortName evidence="13">TC-AMP synthase</shortName>
        <ecNumber evidence="3 13">2.7.7.87</ecNumber>
    </recommendedName>
    <alternativeName>
        <fullName evidence="11 13">L-threonylcarbamoyladenylate synthase</fullName>
    </alternativeName>
</protein>
<sequence>MSYIQTKRWNVNKSMNLQKKETDLQEAAAWIKQGKVVAFPTETVYGLGGNALDSQAVKEIFRAKGRPNDNPLIVHIAKREQLDALVTDIPEVAEKLMKAYWPGPLTLIFKASDQVPTDVTAGLDTVAVRMPSHPIARELLLESGVPVAAPSANLSGRPSPTTADHVWSDLEGRIAGIVDGGPTGVGVESTVLDISGPHPVIFRPGGLTQEQIAEIAEDVELDQALVTEGQAPKSPGMKYTHYAPKGSLTLVTNYLQIQELAAHAQAQGSRVGILTTENRKHEYVADFVFACGVDEDLTTTAALLYNGLRQFDDHQIDVIYSEVFPENGVGAAVMNRLRKAAGGRIIE</sequence>
<evidence type="ECO:0000256" key="9">
    <source>
        <dbReference type="ARBA" id="ARBA00022741"/>
    </source>
</evidence>
<dbReference type="Pfam" id="PF03481">
    <property type="entry name" value="Sua5_C"/>
    <property type="match status" value="1"/>
</dbReference>
<accession>A0ABT9YGQ8</accession>
<keyword evidence="7 13" id="KW-0819">tRNA processing</keyword>
<dbReference type="Proteomes" id="UP001225034">
    <property type="component" value="Unassembled WGS sequence"/>
</dbReference>
<dbReference type="Pfam" id="PF01300">
    <property type="entry name" value="Sua5_yciO_yrdC"/>
    <property type="match status" value="1"/>
</dbReference>
<comment type="similarity">
    <text evidence="2 13">Belongs to the SUA5 family.</text>
</comment>
<dbReference type="InterPro" id="IPR006070">
    <property type="entry name" value="Sua5-like_dom"/>
</dbReference>